<dbReference type="InterPro" id="IPR027417">
    <property type="entry name" value="P-loop_NTPase"/>
</dbReference>
<dbReference type="InterPro" id="IPR045063">
    <property type="entry name" value="Dynamin_N"/>
</dbReference>
<dbReference type="CDD" id="cd08771">
    <property type="entry name" value="DLP_1"/>
    <property type="match status" value="1"/>
</dbReference>
<dbReference type="GO" id="GO:0016787">
    <property type="term" value="F:hydrolase activity"/>
    <property type="evidence" value="ECO:0007669"/>
    <property type="project" value="UniProtKB-KW"/>
</dbReference>
<keyword evidence="6" id="KW-0378">Hydrolase</keyword>
<dbReference type="Gene3D" id="3.40.50.300">
    <property type="entry name" value="P-loop containing nucleotide triphosphate hydrolases"/>
    <property type="match status" value="1"/>
</dbReference>
<protein>
    <submittedName>
        <fullName evidence="6">P-loop containing nucleoside triphosphate hydrolase protein</fullName>
    </submittedName>
</protein>
<dbReference type="PROSITE" id="PS51388">
    <property type="entry name" value="GED"/>
    <property type="match status" value="1"/>
</dbReference>
<reference evidence="6 7" key="1">
    <citation type="submission" date="2024-07" db="EMBL/GenBank/DDBJ databases">
        <title>Section-level genome sequencing and comparative genomics of Aspergillus sections Usti and Cavernicolus.</title>
        <authorList>
            <consortium name="Lawrence Berkeley National Laboratory"/>
            <person name="Nybo J.L."/>
            <person name="Vesth T.C."/>
            <person name="Theobald S."/>
            <person name="Frisvad J.C."/>
            <person name="Larsen T.O."/>
            <person name="Kjaerboelling I."/>
            <person name="Rothschild-Mancinelli K."/>
            <person name="Lyhne E.K."/>
            <person name="Kogle M.E."/>
            <person name="Barry K."/>
            <person name="Clum A."/>
            <person name="Na H."/>
            <person name="Ledsgaard L."/>
            <person name="Lin J."/>
            <person name="Lipzen A."/>
            <person name="Kuo A."/>
            <person name="Riley R."/>
            <person name="Mondo S."/>
            <person name="Labutti K."/>
            <person name="Haridas S."/>
            <person name="Pangalinan J."/>
            <person name="Salamov A.A."/>
            <person name="Simmons B.A."/>
            <person name="Magnuson J.K."/>
            <person name="Chen J."/>
            <person name="Drula E."/>
            <person name="Henrissat B."/>
            <person name="Wiebenga A."/>
            <person name="Lubbers R.J."/>
            <person name="Gomes A.C."/>
            <person name="Makela M.R."/>
            <person name="Stajich J."/>
            <person name="Grigoriev I.V."/>
            <person name="Mortensen U.H."/>
            <person name="De Vries R.P."/>
            <person name="Baker S.E."/>
            <person name="Andersen M.R."/>
        </authorList>
    </citation>
    <scope>NUCLEOTIDE SEQUENCE [LARGE SCALE GENOMIC DNA]</scope>
    <source>
        <strain evidence="6 7">CBS 588.65</strain>
    </source>
</reference>
<dbReference type="Proteomes" id="UP001610334">
    <property type="component" value="Unassembled WGS sequence"/>
</dbReference>
<feature type="domain" description="Dynamin-type G" evidence="5">
    <location>
        <begin position="32"/>
        <end position="326"/>
    </location>
</feature>
<dbReference type="SUPFAM" id="SSF52540">
    <property type="entry name" value="P-loop containing nucleoside triphosphate hydrolases"/>
    <property type="match status" value="1"/>
</dbReference>
<evidence type="ECO:0000256" key="3">
    <source>
        <dbReference type="SAM" id="Coils"/>
    </source>
</evidence>
<keyword evidence="3" id="KW-0175">Coiled coil</keyword>
<dbReference type="PROSITE" id="PS51718">
    <property type="entry name" value="G_DYNAMIN_2"/>
    <property type="match status" value="1"/>
</dbReference>
<dbReference type="PANTHER" id="PTHR11566:SF215">
    <property type="entry name" value="DYNAMIN GTPASE"/>
    <property type="match status" value="1"/>
</dbReference>
<dbReference type="InterPro" id="IPR030381">
    <property type="entry name" value="G_DYNAMIN_dom"/>
</dbReference>
<evidence type="ECO:0000313" key="6">
    <source>
        <dbReference type="EMBL" id="KAL2814042.1"/>
    </source>
</evidence>
<dbReference type="PRINTS" id="PR00195">
    <property type="entry name" value="DYNAMIN"/>
</dbReference>
<dbReference type="InterPro" id="IPR022812">
    <property type="entry name" value="Dynamin"/>
</dbReference>
<dbReference type="InterPro" id="IPR001401">
    <property type="entry name" value="Dynamin_GTPase"/>
</dbReference>
<accession>A0ABR4HEY0</accession>
<keyword evidence="1" id="KW-0547">Nucleotide-binding</keyword>
<dbReference type="InterPro" id="IPR000375">
    <property type="entry name" value="Dynamin_stalk"/>
</dbReference>
<dbReference type="SMART" id="SM00053">
    <property type="entry name" value="DYNc"/>
    <property type="match status" value="1"/>
</dbReference>
<feature type="coiled-coil region" evidence="3">
    <location>
        <begin position="329"/>
        <end position="356"/>
    </location>
</feature>
<sequence length="718" mass="81022">MVSSKPSKSVMLADPMLLEEIDKLFAYNIGEYINLPQLVVVGEQSSGKSSVLEGLTKMAFPRGSGLCTRFATQIVFRRDLNLTSRRIVASIVPAPDTDKQRVEQLRAWRADNLQNLDSVVFSQMMADVHDLMGLSKKDSGDGLPAFSSDVLRLEISGPDEHHLSVIDVPGTFESTTPGLTTDKDKAMINKMVLTYMKNPRSIILAVIPANVDVATQKIDQAARDIDPEGTRTLRILTKPDLVDQGAEQKVVDLVNNSGSTSKFGWFVVRNLNHKELQEKIVERDEAEKEWQVKAPWSSVDKEKWGIEALKLRLQEILSLIVRKEFPLVRAEIGSKLKQAKAELHELGAERKNSANQRGYLLDIISSFQTITQNAKTTNYGANDYFDQDRELRLATLIVNRNEQFAKDMNERGHLHHFQVVRNEDVDGDGEEEHSLSATFLERQKTSISSRKFDSCPDVSDILPQPAMVPEPLVSIEDWLNCVYTDSRGFELGTFSSALLATAMRQQSSKWPALAQGYVSDAITIVHSFVLKTLEYACPNPQVRQGLLSRLMNALLEKYTQALEKAECLLQVERSGTPITLNHYFNDSLEKSRQRRTANSLERSSYYHSDQLVVPMKAIYTHQHMSNAQHAVREIHDILMSYYKVSRKRFVDNMCMQVVDFHLISGPDTPMSLFTPSFVTALTDEELEEIAGEEAHIRRKRAQLKKEISDLEAGRKIVL</sequence>
<feature type="domain" description="GED" evidence="4">
    <location>
        <begin position="631"/>
        <end position="718"/>
    </location>
</feature>
<keyword evidence="2" id="KW-0342">GTP-binding</keyword>
<dbReference type="Pfam" id="PF01031">
    <property type="entry name" value="Dynamin_M"/>
    <property type="match status" value="1"/>
</dbReference>
<comment type="caution">
    <text evidence="6">The sequence shown here is derived from an EMBL/GenBank/DDBJ whole genome shotgun (WGS) entry which is preliminary data.</text>
</comment>
<gene>
    <name evidence="6" type="ORF">BJX63DRAFT_442698</name>
</gene>
<evidence type="ECO:0000259" key="5">
    <source>
        <dbReference type="PROSITE" id="PS51718"/>
    </source>
</evidence>
<dbReference type="EMBL" id="JBFXLT010000036">
    <property type="protein sequence ID" value="KAL2814042.1"/>
    <property type="molecule type" value="Genomic_DNA"/>
</dbReference>
<evidence type="ECO:0000256" key="2">
    <source>
        <dbReference type="ARBA" id="ARBA00023134"/>
    </source>
</evidence>
<dbReference type="PANTHER" id="PTHR11566">
    <property type="entry name" value="DYNAMIN"/>
    <property type="match status" value="1"/>
</dbReference>
<organism evidence="6 7">
    <name type="scientific">Aspergillus granulosus</name>
    <dbReference type="NCBI Taxonomy" id="176169"/>
    <lineage>
        <taxon>Eukaryota</taxon>
        <taxon>Fungi</taxon>
        <taxon>Dikarya</taxon>
        <taxon>Ascomycota</taxon>
        <taxon>Pezizomycotina</taxon>
        <taxon>Eurotiomycetes</taxon>
        <taxon>Eurotiomycetidae</taxon>
        <taxon>Eurotiales</taxon>
        <taxon>Aspergillaceae</taxon>
        <taxon>Aspergillus</taxon>
        <taxon>Aspergillus subgen. Nidulantes</taxon>
    </lineage>
</organism>
<evidence type="ECO:0000259" key="4">
    <source>
        <dbReference type="PROSITE" id="PS51388"/>
    </source>
</evidence>
<dbReference type="Pfam" id="PF00350">
    <property type="entry name" value="Dynamin_N"/>
    <property type="match status" value="1"/>
</dbReference>
<evidence type="ECO:0000313" key="7">
    <source>
        <dbReference type="Proteomes" id="UP001610334"/>
    </source>
</evidence>
<proteinExistence type="predicted"/>
<keyword evidence="7" id="KW-1185">Reference proteome</keyword>
<name>A0ABR4HEY0_9EURO</name>
<dbReference type="InterPro" id="IPR020850">
    <property type="entry name" value="GED_dom"/>
</dbReference>
<evidence type="ECO:0000256" key="1">
    <source>
        <dbReference type="ARBA" id="ARBA00022741"/>
    </source>
</evidence>